<evidence type="ECO:0000259" key="2">
    <source>
        <dbReference type="Pfam" id="PF01814"/>
    </source>
</evidence>
<organism evidence="3 4">
    <name type="scientific">Fusarium gaditjirri</name>
    <dbReference type="NCBI Taxonomy" id="282569"/>
    <lineage>
        <taxon>Eukaryota</taxon>
        <taxon>Fungi</taxon>
        <taxon>Dikarya</taxon>
        <taxon>Ascomycota</taxon>
        <taxon>Pezizomycotina</taxon>
        <taxon>Sordariomycetes</taxon>
        <taxon>Hypocreomycetidae</taxon>
        <taxon>Hypocreales</taxon>
        <taxon>Nectriaceae</taxon>
        <taxon>Fusarium</taxon>
        <taxon>Fusarium nisikadoi species complex</taxon>
    </lineage>
</organism>
<protein>
    <recommendedName>
        <fullName evidence="2">Hemerythrin-like domain-containing protein</fullName>
    </recommendedName>
</protein>
<dbReference type="Pfam" id="PF01814">
    <property type="entry name" value="Hemerythrin"/>
    <property type="match status" value="1"/>
</dbReference>
<dbReference type="AlphaFoldDB" id="A0A8H4WPX8"/>
<keyword evidence="4" id="KW-1185">Reference proteome</keyword>
<dbReference type="InterPro" id="IPR053206">
    <property type="entry name" value="Dimeric_xanthone_biosynth"/>
</dbReference>
<evidence type="ECO:0000313" key="4">
    <source>
        <dbReference type="Proteomes" id="UP000604273"/>
    </source>
</evidence>
<feature type="region of interest" description="Disordered" evidence="1">
    <location>
        <begin position="385"/>
        <end position="426"/>
    </location>
</feature>
<dbReference type="InterPro" id="IPR012312">
    <property type="entry name" value="Hemerythrin-like"/>
</dbReference>
<dbReference type="OrthoDB" id="58416at2759"/>
<reference evidence="3" key="1">
    <citation type="journal article" date="2020" name="BMC Genomics">
        <title>Correction to: Identification and distribution of gene clusters required for synthesis of sphingolipid metabolism inhibitors in diverse species of the filamentous fungus Fusarium.</title>
        <authorList>
            <person name="Kim H.S."/>
            <person name="Lohmar J.M."/>
            <person name="Busman M."/>
            <person name="Brown D.W."/>
            <person name="Naumann T.A."/>
            <person name="Divon H.H."/>
            <person name="Lysoe E."/>
            <person name="Uhlig S."/>
            <person name="Proctor R.H."/>
        </authorList>
    </citation>
    <scope>NUCLEOTIDE SEQUENCE</scope>
    <source>
        <strain evidence="3">NRRL 45417</strain>
    </source>
</reference>
<sequence length="426" mass="47301">MPGQRILLFIVAQALFAGLAVFLANSPYLNMSVSRTGSQPWADGPMKLVTTPQYETKKTDLFTTGATHMALLHNAIIRGFNSIYLQAPHVKDADKADFIGYSQTWFKFVKSHHDDEEDNLFPKVQELLGDEPVWDETHHEHESFLAPLAEFNTYLSNLASPTDLDGAQVIKLMDAFKEPFEHHFHSEISTIAALSTHPKAPKQDTPEGAAAGLTFKTWGKKTVTKAGVLDVVPFFLLNLDRTAEEGMWANWPPMPAPISWGLTNIAGSWYGKWWKFSSCDSQGKPQELYALRGLKQHVSATTLTTLIPLLITPVDIHQNLEDDISEESDSQATIRFTNLATTTLPTWLVPFLRFEARRAVAVEVQSSADSICAVWGSPEHQFERFSEFESSPQSDEIAETRSSKCPNASVPYTAGSSTRSPSSGRD</sequence>
<dbReference type="PANTHER" id="PTHR38048">
    <property type="entry name" value="EXPRESSED PROTEIN"/>
    <property type="match status" value="1"/>
</dbReference>
<dbReference type="PANTHER" id="PTHR38048:SF2">
    <property type="entry name" value="HEMERYTHRIN-LIKE DOMAIN-CONTAINING PROTEIN"/>
    <property type="match status" value="1"/>
</dbReference>
<dbReference type="CDD" id="cd12108">
    <property type="entry name" value="Hr-like"/>
    <property type="match status" value="1"/>
</dbReference>
<dbReference type="EMBL" id="JABFAI010000364">
    <property type="protein sequence ID" value="KAF4945575.1"/>
    <property type="molecule type" value="Genomic_DNA"/>
</dbReference>
<feature type="domain" description="Hemerythrin-like" evidence="2">
    <location>
        <begin position="68"/>
        <end position="191"/>
    </location>
</feature>
<dbReference type="Proteomes" id="UP000604273">
    <property type="component" value="Unassembled WGS sequence"/>
</dbReference>
<comment type="caution">
    <text evidence="3">The sequence shown here is derived from an EMBL/GenBank/DDBJ whole genome shotgun (WGS) entry which is preliminary data.</text>
</comment>
<gene>
    <name evidence="3" type="ORF">FGADI_11831</name>
</gene>
<reference evidence="3" key="2">
    <citation type="submission" date="2020-05" db="EMBL/GenBank/DDBJ databases">
        <authorList>
            <person name="Kim H.-S."/>
            <person name="Proctor R.H."/>
            <person name="Brown D.W."/>
        </authorList>
    </citation>
    <scope>NUCLEOTIDE SEQUENCE</scope>
    <source>
        <strain evidence="3">NRRL 45417</strain>
    </source>
</reference>
<name>A0A8H4WPX8_9HYPO</name>
<dbReference type="Gene3D" id="1.20.120.520">
    <property type="entry name" value="nmb1532 protein domain like"/>
    <property type="match status" value="1"/>
</dbReference>
<evidence type="ECO:0000256" key="1">
    <source>
        <dbReference type="SAM" id="MobiDB-lite"/>
    </source>
</evidence>
<evidence type="ECO:0000313" key="3">
    <source>
        <dbReference type="EMBL" id="KAF4945575.1"/>
    </source>
</evidence>
<proteinExistence type="predicted"/>
<accession>A0A8H4WPX8</accession>
<feature type="compositionally biased region" description="Polar residues" evidence="1">
    <location>
        <begin position="414"/>
        <end position="426"/>
    </location>
</feature>